<dbReference type="AlphaFoldDB" id="A0A1M5MSH1"/>
<dbReference type="Proteomes" id="UP000189796">
    <property type="component" value="Chromosome I"/>
</dbReference>
<sequence length="84" mass="9239">MVLALAQALIDHPERTLNAAEIDAVISQTLAREALAAEQARRAVWRRTLESATSAPPIDEVNLRYSSQTGRPVRGRMSQIDARS</sequence>
<proteinExistence type="predicted"/>
<evidence type="ECO:0000313" key="3">
    <source>
        <dbReference type="Proteomes" id="UP000189796"/>
    </source>
</evidence>
<gene>
    <name evidence="2" type="ORF">SAMN05443248_2689</name>
</gene>
<organism evidence="2 3">
    <name type="scientific">Bradyrhizobium erythrophlei</name>
    <dbReference type="NCBI Taxonomy" id="1437360"/>
    <lineage>
        <taxon>Bacteria</taxon>
        <taxon>Pseudomonadati</taxon>
        <taxon>Pseudomonadota</taxon>
        <taxon>Alphaproteobacteria</taxon>
        <taxon>Hyphomicrobiales</taxon>
        <taxon>Nitrobacteraceae</taxon>
        <taxon>Bradyrhizobium</taxon>
    </lineage>
</organism>
<feature type="region of interest" description="Disordered" evidence="1">
    <location>
        <begin position="60"/>
        <end position="84"/>
    </location>
</feature>
<protein>
    <submittedName>
        <fullName evidence="2">Uncharacterized protein</fullName>
    </submittedName>
</protein>
<evidence type="ECO:0000256" key="1">
    <source>
        <dbReference type="SAM" id="MobiDB-lite"/>
    </source>
</evidence>
<dbReference type="EMBL" id="LT670817">
    <property type="protein sequence ID" value="SHG79743.1"/>
    <property type="molecule type" value="Genomic_DNA"/>
</dbReference>
<accession>A0A1M5MSH1</accession>
<reference evidence="2 3" key="1">
    <citation type="submission" date="2016-11" db="EMBL/GenBank/DDBJ databases">
        <authorList>
            <person name="Jaros S."/>
            <person name="Januszkiewicz K."/>
            <person name="Wedrychowicz H."/>
        </authorList>
    </citation>
    <scope>NUCLEOTIDE SEQUENCE [LARGE SCALE GENOMIC DNA]</scope>
    <source>
        <strain evidence="2 3">GAS138</strain>
    </source>
</reference>
<dbReference type="RefSeq" id="WP_079601640.1">
    <property type="nucleotide sequence ID" value="NZ_LT670817.1"/>
</dbReference>
<evidence type="ECO:0000313" key="2">
    <source>
        <dbReference type="EMBL" id="SHG79743.1"/>
    </source>
</evidence>
<name>A0A1M5MSH1_9BRAD</name>